<dbReference type="PANTHER" id="PTHR30363:SF49">
    <property type="entry name" value="L-FUCOSE OPERON ACTIVATOR"/>
    <property type="match status" value="1"/>
</dbReference>
<evidence type="ECO:0000313" key="6">
    <source>
        <dbReference type="Proteomes" id="UP000824005"/>
    </source>
</evidence>
<proteinExistence type="predicted"/>
<keyword evidence="1" id="KW-0805">Transcription regulation</keyword>
<gene>
    <name evidence="5" type="ORF">H9830_02180</name>
</gene>
<reference evidence="5" key="1">
    <citation type="journal article" date="2021" name="PeerJ">
        <title>Extensive microbial diversity within the chicken gut microbiome revealed by metagenomics and culture.</title>
        <authorList>
            <person name="Gilroy R."/>
            <person name="Ravi A."/>
            <person name="Getino M."/>
            <person name="Pursley I."/>
            <person name="Horton D.L."/>
            <person name="Alikhan N.F."/>
            <person name="Baker D."/>
            <person name="Gharbi K."/>
            <person name="Hall N."/>
            <person name="Watson M."/>
            <person name="Adriaenssens E.M."/>
            <person name="Foster-Nyarko E."/>
            <person name="Jarju S."/>
            <person name="Secka A."/>
            <person name="Antonio M."/>
            <person name="Oren A."/>
            <person name="Chaudhuri R.R."/>
            <person name="La Ragione R."/>
            <person name="Hildebrand F."/>
            <person name="Pallen M.J."/>
        </authorList>
    </citation>
    <scope>NUCLEOTIDE SEQUENCE</scope>
    <source>
        <strain evidence="5">ChiGjej1B1-98</strain>
    </source>
</reference>
<organism evidence="5 6">
    <name type="scientific">Candidatus Agrococcus pullicola</name>
    <dbReference type="NCBI Taxonomy" id="2838429"/>
    <lineage>
        <taxon>Bacteria</taxon>
        <taxon>Bacillati</taxon>
        <taxon>Actinomycetota</taxon>
        <taxon>Actinomycetes</taxon>
        <taxon>Micrococcales</taxon>
        <taxon>Microbacteriaceae</taxon>
        <taxon>Agrococcus</taxon>
    </lineage>
</organism>
<dbReference type="Gene3D" id="1.10.10.10">
    <property type="entry name" value="Winged helix-like DNA-binding domain superfamily/Winged helix DNA-binding domain"/>
    <property type="match status" value="1"/>
</dbReference>
<keyword evidence="3" id="KW-0804">Transcription</keyword>
<dbReference type="InterPro" id="IPR037171">
    <property type="entry name" value="NagB/RpiA_transferase-like"/>
</dbReference>
<dbReference type="InterPro" id="IPR050313">
    <property type="entry name" value="Carb_Metab_HTH_regulators"/>
</dbReference>
<dbReference type="GO" id="GO:0003677">
    <property type="term" value="F:DNA binding"/>
    <property type="evidence" value="ECO:0007669"/>
    <property type="project" value="UniProtKB-KW"/>
</dbReference>
<evidence type="ECO:0000256" key="2">
    <source>
        <dbReference type="ARBA" id="ARBA00023125"/>
    </source>
</evidence>
<dbReference type="SUPFAM" id="SSF46785">
    <property type="entry name" value="Winged helix' DNA-binding domain"/>
    <property type="match status" value="1"/>
</dbReference>
<dbReference type="Pfam" id="PF00455">
    <property type="entry name" value="DeoRC"/>
    <property type="match status" value="1"/>
</dbReference>
<dbReference type="SMART" id="SM00420">
    <property type="entry name" value="HTH_DEOR"/>
    <property type="match status" value="1"/>
</dbReference>
<dbReference type="InterPro" id="IPR001034">
    <property type="entry name" value="DeoR_HTH"/>
</dbReference>
<dbReference type="SUPFAM" id="SSF100950">
    <property type="entry name" value="NagB/RpiA/CoA transferase-like"/>
    <property type="match status" value="1"/>
</dbReference>
<dbReference type="InterPro" id="IPR018356">
    <property type="entry name" value="Tscrpt_reg_HTH_DeoR_CS"/>
</dbReference>
<dbReference type="PANTHER" id="PTHR30363">
    <property type="entry name" value="HTH-TYPE TRANSCRIPTIONAL REGULATOR SRLR-RELATED"/>
    <property type="match status" value="1"/>
</dbReference>
<dbReference type="Gene3D" id="3.40.50.1360">
    <property type="match status" value="1"/>
</dbReference>
<reference evidence="5" key="2">
    <citation type="submission" date="2021-04" db="EMBL/GenBank/DDBJ databases">
        <authorList>
            <person name="Gilroy R."/>
        </authorList>
    </citation>
    <scope>NUCLEOTIDE SEQUENCE</scope>
    <source>
        <strain evidence="5">ChiGjej1B1-98</strain>
    </source>
</reference>
<dbReference type="GO" id="GO:0003700">
    <property type="term" value="F:DNA-binding transcription factor activity"/>
    <property type="evidence" value="ECO:0007669"/>
    <property type="project" value="InterPro"/>
</dbReference>
<dbReference type="SMART" id="SM01134">
    <property type="entry name" value="DeoRC"/>
    <property type="match status" value="1"/>
</dbReference>
<evidence type="ECO:0000313" key="5">
    <source>
        <dbReference type="EMBL" id="HIY65071.1"/>
    </source>
</evidence>
<sequence>MANGDDRREVLLAAVLEQGYCTTSELAQLLDVSEMTVRRDVARLEQSGQLRSVHGGVTTSLDSDMHGTRFDVRAHAHTDIKRAIARRALEFLPDNGIIAIDAGTTTAELTAQLPDERISTIVTYSLPVLNAASRLENIDLMNLGGAFHRESQSYAGPSTIRAIENLSIGTLFLGTSGVSERGLFCGNDFDAVTKRALIDVSETVILLADSTKFRTTAVARVCGLDRIDHLVVDADLDETDATMLRRHGVAITRTDAPVPSN</sequence>
<dbReference type="PROSITE" id="PS51000">
    <property type="entry name" value="HTH_DEOR_2"/>
    <property type="match status" value="1"/>
</dbReference>
<dbReference type="InterPro" id="IPR014036">
    <property type="entry name" value="DeoR-like_C"/>
</dbReference>
<dbReference type="EMBL" id="DXDC01000060">
    <property type="protein sequence ID" value="HIY65071.1"/>
    <property type="molecule type" value="Genomic_DNA"/>
</dbReference>
<evidence type="ECO:0000259" key="4">
    <source>
        <dbReference type="PROSITE" id="PS51000"/>
    </source>
</evidence>
<keyword evidence="2 5" id="KW-0238">DNA-binding</keyword>
<dbReference type="AlphaFoldDB" id="A0A9D2C7I4"/>
<feature type="domain" description="HTH deoR-type" evidence="4">
    <location>
        <begin position="4"/>
        <end position="59"/>
    </location>
</feature>
<protein>
    <submittedName>
        <fullName evidence="5">DeoR/GlpR family DNA-binding transcription regulator</fullName>
    </submittedName>
</protein>
<name>A0A9D2C7I4_9MICO</name>
<dbReference type="Pfam" id="PF08220">
    <property type="entry name" value="HTH_DeoR"/>
    <property type="match status" value="1"/>
</dbReference>
<evidence type="ECO:0000256" key="1">
    <source>
        <dbReference type="ARBA" id="ARBA00023015"/>
    </source>
</evidence>
<accession>A0A9D2C7I4</accession>
<dbReference type="Proteomes" id="UP000824005">
    <property type="component" value="Unassembled WGS sequence"/>
</dbReference>
<dbReference type="InterPro" id="IPR036390">
    <property type="entry name" value="WH_DNA-bd_sf"/>
</dbReference>
<dbReference type="PROSITE" id="PS00894">
    <property type="entry name" value="HTH_DEOR_1"/>
    <property type="match status" value="1"/>
</dbReference>
<dbReference type="InterPro" id="IPR036388">
    <property type="entry name" value="WH-like_DNA-bd_sf"/>
</dbReference>
<dbReference type="PRINTS" id="PR00037">
    <property type="entry name" value="HTHLACR"/>
</dbReference>
<evidence type="ECO:0000256" key="3">
    <source>
        <dbReference type="ARBA" id="ARBA00023163"/>
    </source>
</evidence>
<comment type="caution">
    <text evidence="5">The sequence shown here is derived from an EMBL/GenBank/DDBJ whole genome shotgun (WGS) entry which is preliminary data.</text>
</comment>